<gene>
    <name evidence="1" type="ORF">AMD02_14400</name>
</gene>
<comment type="caution">
    <text evidence="1">The sequence shown here is derived from an EMBL/GenBank/DDBJ whole genome shotgun (WGS) entry which is preliminary data.</text>
</comment>
<proteinExistence type="predicted"/>
<protein>
    <submittedName>
        <fullName evidence="1">Uncharacterized protein</fullName>
    </submittedName>
</protein>
<dbReference type="EMBL" id="LILD01000001">
    <property type="protein sequence ID" value="KOO39905.1"/>
    <property type="molecule type" value="Genomic_DNA"/>
</dbReference>
<dbReference type="PATRIC" id="fig|136160.3.peg.3343"/>
<reference evidence="1" key="1">
    <citation type="submission" date="2015-08" db="EMBL/GenBank/DDBJ databases">
        <title>Complete DNA Sequence of Pseudomonas syringae pv. actinidiae, the Causal Agent of Kiwifruit Canker Disease.</title>
        <authorList>
            <person name="Rikkerink E.H.A."/>
            <person name="Fineran P.C."/>
        </authorList>
    </citation>
    <scope>NUCLEOTIDE SEQUENCE</scope>
    <source>
        <strain evidence="1">DSM 13666</strain>
    </source>
</reference>
<organism evidence="1">
    <name type="scientific">Halalkalibacterium halodurans</name>
    <name type="common">Bacillus halodurans</name>
    <dbReference type="NCBI Taxonomy" id="86665"/>
    <lineage>
        <taxon>Bacteria</taxon>
        <taxon>Bacillati</taxon>
        <taxon>Bacillota</taxon>
        <taxon>Bacilli</taxon>
        <taxon>Bacillales</taxon>
        <taxon>Bacillaceae</taxon>
        <taxon>Halalkalibacterium (ex Joshi et al. 2022)</taxon>
    </lineage>
</organism>
<dbReference type="AlphaFoldDB" id="A0A0M0KM76"/>
<dbReference type="RefSeq" id="WP_053431753.1">
    <property type="nucleotide sequence ID" value="NZ_LILD02000002.1"/>
</dbReference>
<accession>A0A0M0KM76</accession>
<sequence>MNIKMNLANGDKKARIEIVECNETGLEKAISSIFNFFGLKGPVKQPRAAQETRHDNPQPEKVTIDINGDSIPAIPDEIRDWYQEKLKVAKEKGEPDYYHTGIKIKEGRPTYKAHYACPNCGDRSRHYISIDAPTANCHKCHAPIDFEPVKHFPYPDAYLNFFKNI</sequence>
<name>A0A0M0KM76_ALKHA</name>
<evidence type="ECO:0000313" key="1">
    <source>
        <dbReference type="EMBL" id="KOO39905.1"/>
    </source>
</evidence>